<proteinExistence type="inferred from homology"/>
<dbReference type="SMART" id="SM00382">
    <property type="entry name" value="AAA"/>
    <property type="match status" value="1"/>
</dbReference>
<keyword evidence="9" id="KW-1185">Reference proteome</keyword>
<organism evidence="8 9">
    <name type="scientific">Streptomyces physcomitrii</name>
    <dbReference type="NCBI Taxonomy" id="2724184"/>
    <lineage>
        <taxon>Bacteria</taxon>
        <taxon>Bacillati</taxon>
        <taxon>Actinomycetota</taxon>
        <taxon>Actinomycetes</taxon>
        <taxon>Kitasatosporales</taxon>
        <taxon>Streptomycetaceae</taxon>
        <taxon>Streptomyces</taxon>
    </lineage>
</organism>
<dbReference type="RefSeq" id="WP_168541658.1">
    <property type="nucleotide sequence ID" value="NZ_JAAWWP010000014.1"/>
</dbReference>
<dbReference type="Pfam" id="PF00486">
    <property type="entry name" value="Trans_reg_C"/>
    <property type="match status" value="1"/>
</dbReference>
<evidence type="ECO:0000256" key="6">
    <source>
        <dbReference type="PROSITE-ProRule" id="PRU01091"/>
    </source>
</evidence>
<dbReference type="InterPro" id="IPR001867">
    <property type="entry name" value="OmpR/PhoB-type_DNA-bd"/>
</dbReference>
<dbReference type="SMART" id="SM00862">
    <property type="entry name" value="Trans_reg_C"/>
    <property type="match status" value="1"/>
</dbReference>
<keyword evidence="3" id="KW-0805">Transcription regulation</keyword>
<dbReference type="InterPro" id="IPR011990">
    <property type="entry name" value="TPR-like_helical_dom_sf"/>
</dbReference>
<gene>
    <name evidence="8" type="ORF">HFV08_21975</name>
</gene>
<keyword evidence="5" id="KW-0804">Transcription</keyword>
<reference evidence="8 9" key="1">
    <citation type="submission" date="2020-04" db="EMBL/GenBank/DDBJ databases">
        <title>Phylogenetic Diversity and Antibacterial Activity against Ralstonia solanacearum of Endophytic Actinomycete Isolated from Moss.</title>
        <authorList>
            <person name="Zhuang X."/>
        </authorList>
    </citation>
    <scope>NUCLEOTIDE SEQUENCE [LARGE SCALE GENOMIC DNA]</scope>
    <source>
        <strain evidence="8 9">LD120</strain>
    </source>
</reference>
<feature type="domain" description="OmpR/PhoB-type" evidence="7">
    <location>
        <begin position="1"/>
        <end position="97"/>
    </location>
</feature>
<dbReference type="Proteomes" id="UP000772196">
    <property type="component" value="Unassembled WGS sequence"/>
</dbReference>
<feature type="DNA-binding region" description="OmpR/PhoB-type" evidence="6">
    <location>
        <begin position="1"/>
        <end position="97"/>
    </location>
</feature>
<dbReference type="Pfam" id="PF13401">
    <property type="entry name" value="AAA_22"/>
    <property type="match status" value="1"/>
</dbReference>
<protein>
    <submittedName>
        <fullName evidence="8">AfsR/SARP family transcriptional regulator</fullName>
    </submittedName>
</protein>
<dbReference type="InterPro" id="IPR005158">
    <property type="entry name" value="BTAD"/>
</dbReference>
<keyword evidence="4 6" id="KW-0238">DNA-binding</keyword>
<dbReference type="Gene3D" id="1.25.40.10">
    <property type="entry name" value="Tetratricopeptide repeat domain"/>
    <property type="match status" value="2"/>
</dbReference>
<accession>A0ABX1H989</accession>
<dbReference type="PANTHER" id="PTHR35807:SF1">
    <property type="entry name" value="TRANSCRIPTIONAL REGULATOR REDD"/>
    <property type="match status" value="1"/>
</dbReference>
<dbReference type="SUPFAM" id="SSF52540">
    <property type="entry name" value="P-loop containing nucleoside triphosphate hydrolases"/>
    <property type="match status" value="1"/>
</dbReference>
<evidence type="ECO:0000259" key="7">
    <source>
        <dbReference type="PROSITE" id="PS51755"/>
    </source>
</evidence>
<dbReference type="Gene3D" id="1.10.10.10">
    <property type="entry name" value="Winged helix-like DNA-binding domain superfamily/Winged helix DNA-binding domain"/>
    <property type="match status" value="1"/>
</dbReference>
<comment type="caution">
    <text evidence="8">The sequence shown here is derived from an EMBL/GenBank/DDBJ whole genome shotgun (WGS) entry which is preliminary data.</text>
</comment>
<dbReference type="InterPro" id="IPR051677">
    <property type="entry name" value="AfsR-DnrI-RedD_regulator"/>
</dbReference>
<dbReference type="SUPFAM" id="SSF48452">
    <property type="entry name" value="TPR-like"/>
    <property type="match status" value="2"/>
</dbReference>
<comment type="similarity">
    <text evidence="1">Belongs to the AfsR/DnrI/RedD regulatory family.</text>
</comment>
<evidence type="ECO:0000256" key="1">
    <source>
        <dbReference type="ARBA" id="ARBA00005820"/>
    </source>
</evidence>
<dbReference type="SMART" id="SM01043">
    <property type="entry name" value="BTAD"/>
    <property type="match status" value="1"/>
</dbReference>
<sequence length="854" mass="91238">MRFQVLGPLAVRAAEPGRSTLTPRAAKLRVVLATLLVRRGEIVSVAGLIDELWGDRPPRTAKTTLQVYVSQLRKRLFGGAPGTGTLETRMPGYLLQVDPEQLDLSAFESLHARGREAMEVRDWDRAADRQRRALALWRGPLLSDTPHGALLGTAATRLAELRTSALEQRVRAELHQGRHHDLVGELQGLTAEFPLREEFHAHLMVALYRTGRQAEALRAFAALRRTLVEELAIEPGRALQELHRRILAADETLLGPPEQPVVLTEAPETAPGPAPVCLPDRVADELPPPEPLFTGRTAALDALGEELAASAGGCVLVTGGPGTGKTALALAAAHAAGFPDGRVLVECGAEGAPRDEAGLLAEVLRRCGVTGTLPERGAELAALLRRLTAGRRLLLVLDGAERAELVLRVRAAAPGSVVLATCRRGPAGVEGRTLRLGELDPAEARELLLAARSAQQGPEASEAPDPGVLDRILRRCGALPGALRAAAGLLPLHPHWDADRLAERLRPEDTRLGLLRRGSARFARSLESAYETAADPAGFRLLGLLPPGPFTVPAAAALFGGGPGAAEDRLGALLAEGLLTTVPATAADGARFRLPEPLRLLALERLRAEDEAPVLRAATARLCDHLSARLTAAYRGGGPQSGAHPDLVRLLERAHDLGLWAPVVRLAEALTPSFEEQADWGPWREGHTRALDAARRAGDRRAEARLRRSLGDLAWQRREHTDARAHYAAALTLAREVPDAEETGRCLAGLAELSLDAGGFTEADRLLDLALAASGDGGRGRYEARRVGALLALDRGRPEAAERHFTECLRLAAALGEPRLEAHARRCLAGVRDAPGGPGGLELRPGVWRLRSAH</sequence>
<dbReference type="InterPro" id="IPR003593">
    <property type="entry name" value="AAA+_ATPase"/>
</dbReference>
<evidence type="ECO:0000256" key="5">
    <source>
        <dbReference type="ARBA" id="ARBA00023163"/>
    </source>
</evidence>
<evidence type="ECO:0000256" key="2">
    <source>
        <dbReference type="ARBA" id="ARBA00023012"/>
    </source>
</evidence>
<evidence type="ECO:0000256" key="4">
    <source>
        <dbReference type="ARBA" id="ARBA00023125"/>
    </source>
</evidence>
<dbReference type="InterPro" id="IPR016032">
    <property type="entry name" value="Sig_transdc_resp-reg_C-effctor"/>
</dbReference>
<evidence type="ECO:0000256" key="3">
    <source>
        <dbReference type="ARBA" id="ARBA00023015"/>
    </source>
</evidence>
<dbReference type="InterPro" id="IPR036388">
    <property type="entry name" value="WH-like_DNA-bd_sf"/>
</dbReference>
<dbReference type="PANTHER" id="PTHR35807">
    <property type="entry name" value="TRANSCRIPTIONAL REGULATOR REDD-RELATED"/>
    <property type="match status" value="1"/>
</dbReference>
<dbReference type="Pfam" id="PF03704">
    <property type="entry name" value="BTAD"/>
    <property type="match status" value="1"/>
</dbReference>
<keyword evidence="2" id="KW-0902">Two-component regulatory system</keyword>
<dbReference type="InterPro" id="IPR049945">
    <property type="entry name" value="AAA_22"/>
</dbReference>
<dbReference type="InterPro" id="IPR027417">
    <property type="entry name" value="P-loop_NTPase"/>
</dbReference>
<dbReference type="Gene3D" id="3.40.50.300">
    <property type="entry name" value="P-loop containing nucleotide triphosphate hydrolases"/>
    <property type="match status" value="1"/>
</dbReference>
<evidence type="ECO:0000313" key="8">
    <source>
        <dbReference type="EMBL" id="NKI43870.1"/>
    </source>
</evidence>
<dbReference type="SUPFAM" id="SSF46894">
    <property type="entry name" value="C-terminal effector domain of the bipartite response regulators"/>
    <property type="match status" value="1"/>
</dbReference>
<evidence type="ECO:0000313" key="9">
    <source>
        <dbReference type="Proteomes" id="UP000772196"/>
    </source>
</evidence>
<dbReference type="EMBL" id="JAAWWP010000014">
    <property type="protein sequence ID" value="NKI43870.1"/>
    <property type="molecule type" value="Genomic_DNA"/>
</dbReference>
<dbReference type="CDD" id="cd15831">
    <property type="entry name" value="BTAD"/>
    <property type="match status" value="1"/>
</dbReference>
<name>A0ABX1H989_9ACTN</name>
<dbReference type="PROSITE" id="PS51755">
    <property type="entry name" value="OMPR_PHOB"/>
    <property type="match status" value="1"/>
</dbReference>